<dbReference type="CDD" id="cd06261">
    <property type="entry name" value="TM_PBP2"/>
    <property type="match status" value="1"/>
</dbReference>
<dbReference type="RefSeq" id="WP_188257940.1">
    <property type="nucleotide sequence ID" value="NZ_JABVCF010000024.1"/>
</dbReference>
<dbReference type="PANTHER" id="PTHR43357">
    <property type="entry name" value="INNER MEMBRANE ABC TRANSPORTER PERMEASE PROTEIN YDCV"/>
    <property type="match status" value="1"/>
</dbReference>
<keyword evidence="5 8" id="KW-0812">Transmembrane</keyword>
<evidence type="ECO:0000313" key="11">
    <source>
        <dbReference type="Proteomes" id="UP000680348"/>
    </source>
</evidence>
<evidence type="ECO:0000256" key="2">
    <source>
        <dbReference type="ARBA" id="ARBA00022448"/>
    </source>
</evidence>
<dbReference type="InterPro" id="IPR035906">
    <property type="entry name" value="MetI-like_sf"/>
</dbReference>
<feature type="transmembrane region" description="Helical" evidence="8">
    <location>
        <begin position="6"/>
        <end position="39"/>
    </location>
</feature>
<dbReference type="SUPFAM" id="SSF161098">
    <property type="entry name" value="MetI-like"/>
    <property type="match status" value="1"/>
</dbReference>
<evidence type="ECO:0000259" key="9">
    <source>
        <dbReference type="PROSITE" id="PS50928"/>
    </source>
</evidence>
<dbReference type="Proteomes" id="UP000680348">
    <property type="component" value="Unassembled WGS sequence"/>
</dbReference>
<evidence type="ECO:0000256" key="1">
    <source>
        <dbReference type="ARBA" id="ARBA00004429"/>
    </source>
</evidence>
<evidence type="ECO:0000256" key="4">
    <source>
        <dbReference type="ARBA" id="ARBA00022519"/>
    </source>
</evidence>
<dbReference type="Pfam" id="PF00528">
    <property type="entry name" value="BPD_transp_1"/>
    <property type="match status" value="1"/>
</dbReference>
<name>A0A942E7J8_9HYPH</name>
<evidence type="ECO:0000256" key="3">
    <source>
        <dbReference type="ARBA" id="ARBA00022475"/>
    </source>
</evidence>
<dbReference type="InterPro" id="IPR000515">
    <property type="entry name" value="MetI-like"/>
</dbReference>
<evidence type="ECO:0000256" key="5">
    <source>
        <dbReference type="ARBA" id="ARBA00022692"/>
    </source>
</evidence>
<keyword evidence="11" id="KW-1185">Reference proteome</keyword>
<dbReference type="Gene3D" id="1.10.3720.10">
    <property type="entry name" value="MetI-like"/>
    <property type="match status" value="1"/>
</dbReference>
<keyword evidence="3" id="KW-1003">Cell membrane</keyword>
<feature type="transmembrane region" description="Helical" evidence="8">
    <location>
        <begin position="231"/>
        <end position="250"/>
    </location>
</feature>
<evidence type="ECO:0000256" key="8">
    <source>
        <dbReference type="RuleBase" id="RU363032"/>
    </source>
</evidence>
<gene>
    <name evidence="10" type="ORF">KEU06_27755</name>
</gene>
<dbReference type="EMBL" id="JAGWCR010000024">
    <property type="protein sequence ID" value="MBS3652391.1"/>
    <property type="molecule type" value="Genomic_DNA"/>
</dbReference>
<keyword evidence="6 8" id="KW-1133">Transmembrane helix</keyword>
<comment type="similarity">
    <text evidence="8">Belongs to the binding-protein-dependent transport system permease family.</text>
</comment>
<keyword evidence="7 8" id="KW-0472">Membrane</keyword>
<dbReference type="GO" id="GO:0005886">
    <property type="term" value="C:plasma membrane"/>
    <property type="evidence" value="ECO:0007669"/>
    <property type="project" value="UniProtKB-SubCell"/>
</dbReference>
<evidence type="ECO:0000313" key="10">
    <source>
        <dbReference type="EMBL" id="MBS3652391.1"/>
    </source>
</evidence>
<feature type="domain" description="ABC transmembrane type-1" evidence="9">
    <location>
        <begin position="62"/>
        <end position="250"/>
    </location>
</feature>
<protein>
    <submittedName>
        <fullName evidence="10">ABC transporter permease</fullName>
    </submittedName>
</protein>
<feature type="transmembrane region" description="Helical" evidence="8">
    <location>
        <begin position="97"/>
        <end position="121"/>
    </location>
</feature>
<feature type="transmembrane region" description="Helical" evidence="8">
    <location>
        <begin position="176"/>
        <end position="197"/>
    </location>
</feature>
<dbReference type="AlphaFoldDB" id="A0A942E7J8"/>
<comment type="caution">
    <text evidence="10">The sequence shown here is derived from an EMBL/GenBank/DDBJ whole genome shotgun (WGS) entry which is preliminary data.</text>
</comment>
<keyword evidence="2 8" id="KW-0813">Transport</keyword>
<feature type="transmembrane region" description="Helical" evidence="8">
    <location>
        <begin position="204"/>
        <end position="225"/>
    </location>
</feature>
<dbReference type="PANTHER" id="PTHR43357:SF4">
    <property type="entry name" value="INNER MEMBRANE ABC TRANSPORTER PERMEASE PROTEIN YDCV"/>
    <property type="match status" value="1"/>
</dbReference>
<accession>A0A942E7J8</accession>
<sequence>MNSLPLWHRLFVAAVVIFLAAPVLIIVGVAFTSAEFVTFPPRGFSLRWFEKVLTDAQFMVPLWNSFLLGVASTATSIVLAVPAAITLVRNQVPMKDAVLAFMLSPLSLPTIILATSLLFFLARFGLGTSPVGLLIGHVIITVPYVLRTLLGVYAGIGPETEEAARTLGAGRWRTFWHVTLPMIRPGLLAGGILAFLLSFDEVAVALLLSTTDTTTLPVSLLSYLVYNYDPAVAAISTVQIVIVVVLLLILERCFGVNHLVLPSK</sequence>
<feature type="transmembrane region" description="Helical" evidence="8">
    <location>
        <begin position="60"/>
        <end position="85"/>
    </location>
</feature>
<reference evidence="10" key="1">
    <citation type="submission" date="2021-04" db="EMBL/GenBank/DDBJ databases">
        <title>Pseudaminobacter soli sp. nov., isolated from paddy soil contaminated by heavy metals.</title>
        <authorList>
            <person name="Zhang K."/>
        </authorList>
    </citation>
    <scope>NUCLEOTIDE SEQUENCE</scope>
    <source>
        <strain evidence="10">19-2017</strain>
    </source>
</reference>
<dbReference type="PROSITE" id="PS50928">
    <property type="entry name" value="ABC_TM1"/>
    <property type="match status" value="1"/>
</dbReference>
<keyword evidence="4" id="KW-0997">Cell inner membrane</keyword>
<organism evidence="10 11">
    <name type="scientific">Pseudaminobacter soli</name>
    <name type="common">ex Zhang et al. 2022</name>
    <dbReference type="NCBI Taxonomy" id="2831468"/>
    <lineage>
        <taxon>Bacteria</taxon>
        <taxon>Pseudomonadati</taxon>
        <taxon>Pseudomonadota</taxon>
        <taxon>Alphaproteobacteria</taxon>
        <taxon>Hyphomicrobiales</taxon>
        <taxon>Phyllobacteriaceae</taxon>
        <taxon>Pseudaminobacter</taxon>
    </lineage>
</organism>
<proteinExistence type="inferred from homology"/>
<dbReference type="GO" id="GO:0055085">
    <property type="term" value="P:transmembrane transport"/>
    <property type="evidence" value="ECO:0007669"/>
    <property type="project" value="InterPro"/>
</dbReference>
<evidence type="ECO:0000256" key="6">
    <source>
        <dbReference type="ARBA" id="ARBA00022989"/>
    </source>
</evidence>
<comment type="subcellular location">
    <subcellularLocation>
        <location evidence="1">Cell inner membrane</location>
        <topology evidence="1">Multi-pass membrane protein</topology>
    </subcellularLocation>
    <subcellularLocation>
        <location evidence="8">Cell membrane</location>
        <topology evidence="8">Multi-pass membrane protein</topology>
    </subcellularLocation>
</comment>
<evidence type="ECO:0000256" key="7">
    <source>
        <dbReference type="ARBA" id="ARBA00023136"/>
    </source>
</evidence>
<feature type="transmembrane region" description="Helical" evidence="8">
    <location>
        <begin position="133"/>
        <end position="156"/>
    </location>
</feature>